<sequence length="650" mass="73546">MLFHPVELHLQVLNCKPHCYDLWSLIVEVRRSRKADLSVRDLNCLRVSEMERNRVPTMERGGRGVAGMSTDVSTATSTASSLAGDLDDDHDPKAEFVKTFETILDDMSKYDEWSVNIGGVRVSATEDYYELFIPSGQDAHDQLAPEPEPPLQVYDNLMLTLRKGDLTMTKEEEIFRKKEKPVMVREHSGSGHGKHHRHDPGHHHHHHPGGNVSHPLIHFAKDLKSRAAEKFKESPLKKLLHAKNIRFRIDAKSKTHDLTKSRGFLSSSVSLLKHLSLSTSGHKDVRIATFRLLSSQNPTEIPPSVAPCSSTSHIELSFVPGILPTAALTDGAVAAQKGLLAFLAMFPLDDPNSNSDTWQLLVCNPLLKECKSILKFSTATPFISWQADMLVNPNAHCYNLFVSTVVLAEDGAVGPWTVQVYTSTDGSWKTYHRQDVVDPETERPSHAFFLHSGHELLVFTIEQNDKQLVLYECIDSTSVLKRRFEIQMPAIAFAQSGHSAFVVEHHGYAILIALTQVDEDQSQLTTFGIWRLAVETGKSDADYHWDEISIMLEDIIDYIDRRGVALDDVEELRYSINGAVIISDIICIEVDFWMSLSDRQEITRLLIEYHIQSHTWNVMRTKERTVEAPGWDLWGKLLRTVFEPRWDIRP</sequence>
<comment type="caution">
    <text evidence="2">The sequence shown here is derived from an EMBL/GenBank/DDBJ whole genome shotgun (WGS) entry which is preliminary data.</text>
</comment>
<feature type="compositionally biased region" description="Low complexity" evidence="1">
    <location>
        <begin position="69"/>
        <end position="83"/>
    </location>
</feature>
<reference evidence="2" key="1">
    <citation type="submission" date="2016-03" db="EMBL/GenBank/DDBJ databases">
        <title>Mechanisms controlling the formation of the plant cell surface in tip-growing cells are functionally conserved among land plants.</title>
        <authorList>
            <person name="Honkanen S."/>
            <person name="Jones V.A."/>
            <person name="Morieri G."/>
            <person name="Champion C."/>
            <person name="Hetherington A.J."/>
            <person name="Kelly S."/>
            <person name="Saint-Marcoux D."/>
            <person name="Proust H."/>
            <person name="Prescott H."/>
            <person name="Dolan L."/>
        </authorList>
    </citation>
    <scope>NUCLEOTIDE SEQUENCE [LARGE SCALE GENOMIC DNA]</scope>
    <source>
        <tissue evidence="2">Whole gametophyte</tissue>
    </source>
</reference>
<accession>A0A176W6T8</accession>
<evidence type="ECO:0000313" key="3">
    <source>
        <dbReference type="Proteomes" id="UP000077202"/>
    </source>
</evidence>
<dbReference type="EMBL" id="LVLJ01001741">
    <property type="protein sequence ID" value="OAE28321.1"/>
    <property type="molecule type" value="Genomic_DNA"/>
</dbReference>
<name>A0A176W6T8_MARPO</name>
<proteinExistence type="predicted"/>
<feature type="region of interest" description="Disordered" evidence="1">
    <location>
        <begin position="182"/>
        <end position="213"/>
    </location>
</feature>
<gene>
    <name evidence="2" type="ORF">AXG93_2490s1110</name>
</gene>
<dbReference type="InterPro" id="IPR050796">
    <property type="entry name" value="SCF_F-box_component"/>
</dbReference>
<dbReference type="Proteomes" id="UP000077202">
    <property type="component" value="Unassembled WGS sequence"/>
</dbReference>
<feature type="compositionally biased region" description="Basic residues" evidence="1">
    <location>
        <begin position="192"/>
        <end position="208"/>
    </location>
</feature>
<dbReference type="PANTHER" id="PTHR31672">
    <property type="entry name" value="BNACNNG10540D PROTEIN"/>
    <property type="match status" value="1"/>
</dbReference>
<protein>
    <submittedName>
        <fullName evidence="2">Uncharacterized protein</fullName>
    </submittedName>
</protein>
<dbReference type="AlphaFoldDB" id="A0A176W6T8"/>
<feature type="region of interest" description="Disordered" evidence="1">
    <location>
        <begin position="59"/>
        <end position="87"/>
    </location>
</feature>
<evidence type="ECO:0000313" key="2">
    <source>
        <dbReference type="EMBL" id="OAE28321.1"/>
    </source>
</evidence>
<keyword evidence="3" id="KW-1185">Reference proteome</keyword>
<evidence type="ECO:0000256" key="1">
    <source>
        <dbReference type="SAM" id="MobiDB-lite"/>
    </source>
</evidence>
<organism evidence="2 3">
    <name type="scientific">Marchantia polymorpha subsp. ruderalis</name>
    <dbReference type="NCBI Taxonomy" id="1480154"/>
    <lineage>
        <taxon>Eukaryota</taxon>
        <taxon>Viridiplantae</taxon>
        <taxon>Streptophyta</taxon>
        <taxon>Embryophyta</taxon>
        <taxon>Marchantiophyta</taxon>
        <taxon>Marchantiopsida</taxon>
        <taxon>Marchantiidae</taxon>
        <taxon>Marchantiales</taxon>
        <taxon>Marchantiaceae</taxon>
        <taxon>Marchantia</taxon>
    </lineage>
</organism>